<dbReference type="InterPro" id="IPR001610">
    <property type="entry name" value="PAC"/>
</dbReference>
<organism evidence="14 15">
    <name type="scientific">Trichocoleus desertorum GB2-A4</name>
    <dbReference type="NCBI Taxonomy" id="2933944"/>
    <lineage>
        <taxon>Bacteria</taxon>
        <taxon>Bacillati</taxon>
        <taxon>Cyanobacteriota</taxon>
        <taxon>Cyanophyceae</taxon>
        <taxon>Leptolyngbyales</taxon>
        <taxon>Trichocoleusaceae</taxon>
        <taxon>Trichocoleus</taxon>
    </lineage>
</organism>
<dbReference type="CDD" id="cd00082">
    <property type="entry name" value="HisKA"/>
    <property type="match status" value="1"/>
</dbReference>
<dbReference type="SMART" id="SM00448">
    <property type="entry name" value="REC"/>
    <property type="match status" value="1"/>
</dbReference>
<dbReference type="InterPro" id="IPR003661">
    <property type="entry name" value="HisK_dim/P_dom"/>
</dbReference>
<feature type="domain" description="PAS" evidence="12">
    <location>
        <begin position="620"/>
        <end position="675"/>
    </location>
</feature>
<feature type="domain" description="PAS" evidence="12">
    <location>
        <begin position="386"/>
        <end position="456"/>
    </location>
</feature>
<name>A0ABV0JF69_9CYAN</name>
<evidence type="ECO:0000256" key="5">
    <source>
        <dbReference type="ARBA" id="ARBA00022777"/>
    </source>
</evidence>
<dbReference type="SUPFAM" id="SSF55785">
    <property type="entry name" value="PYP-like sensor domain (PAS domain)"/>
    <property type="match status" value="4"/>
</dbReference>
<keyword evidence="6" id="KW-0902">Two-component regulatory system</keyword>
<feature type="coiled-coil region" evidence="8">
    <location>
        <begin position="369"/>
        <end position="396"/>
    </location>
</feature>
<dbReference type="InterPro" id="IPR000700">
    <property type="entry name" value="PAS-assoc_C"/>
</dbReference>
<dbReference type="Gene3D" id="3.30.565.10">
    <property type="entry name" value="Histidine kinase-like ATPase, C-terminal domain"/>
    <property type="match status" value="1"/>
</dbReference>
<dbReference type="PROSITE" id="PS50113">
    <property type="entry name" value="PAC"/>
    <property type="match status" value="1"/>
</dbReference>
<evidence type="ECO:0000256" key="7">
    <source>
        <dbReference type="PROSITE-ProRule" id="PRU00169"/>
    </source>
</evidence>
<dbReference type="Pfam" id="PF13185">
    <property type="entry name" value="GAF_2"/>
    <property type="match status" value="1"/>
</dbReference>
<proteinExistence type="predicted"/>
<sequence>MRGEEHQEMPKNFLGGGGEIETFLRSHDWSQTPLGAVETWSDDLKTAVQILLTELDQTKSPEQTQPDAQEQQDNSTVLSQAKQLNAFRVKLAEALRPLTDASEIQAIAARILGEALGASRVIYVEVEPAGEEVIVHCNYTSGVAQLSGRYRLEDYRRNLTADHQVGHTQVVTDIPNDPKYTDVQKTRYREIDIAAHIDVPLIKNNQFVALLAAQQSTPRQWTETEIKLVEETAEQTWAAAERALAEAALRESEAKYRTLFESIDQGFCVIEVLFDGNSQPFDYRFLEINPAFEKQTGLIDAQGKRIRELAPNHEGHWFEIYGNIALTGEPKRFENRAAALNRWYDVYAFRIGHPDERKVAILFNDISGRKRVEDERKQAETALQQSEAQSKNILESITDGFFALDQDWRFTYVNPQAERILDLTPGDLLGKVIWEVYPGTVGTEFERAYRQAASKRVASSLTSFYPDHNCWYEAHAYPAADGITVYFRNVTEQVQAEAALRESEEKTRNILESIEEAFFALDQDWRFTYINRAAEVLLDRTPGDLIGKNFWEEYPGAVGNELAAIYHGAMHDRVPGTVTTFYPDHDCWYYVRTYPAANGIAVYFNNVTAQIQAETALRESEERFRNMADNAPVMVRVTDSTGACTYLSRSWYEFTGQTEETGLGFGWLNAIHPEDCEESKAIFLSANERYEAFRLEYRLRAQDGEYRWAIDAASPWFGVDGQFKGFIGSVIDISDRKQAEAIITTDLENTRLLRDLSTQLITEDNIQVLYDEIMATAITLTRADAGTVQILDKATQELVLLASKGFDQTTTDHFDRVNASSNTSCGLALLRGTRAFIDFDMPECDDPCGALRIHVNAGYRSAQSTPLISRSGRAIGVVSTHWRKHHRPTERELRFLDLLVRQAADLIEQRQTESERRQVLEREQAAREEAERANRIKDEFLAVLSHELRSPLSPILGWTQLLQNGKLNAVRQAEALKTIERNAKLQKQLIEDLLDISGIMQGKLSLTAAPVSLTFVISAAIETVRLAAEAKHIRLQLDLDHTVVPISGDAARLQQVFWNLLSNAVKFTPSGGQITVELRQLNQLAQIRVIDTGKGINPQFLPYLFEYFRQEDGSTTRKFGGLGLGLAIARQIVEMHGGTVRAASQGEGQGATFTVQLPAMGVAAIESEPVQTQIDAGLPLEGIHILLVDDEPDTREVQAFLLEQNGAKVKAVASGLEALLALERSMPDVLVSDIGMAEMNGYMLLQQIRSRPPQYGGMIPAIALTAYAAEVDQQKALQVGFQAHITKPVEPDTLVKAITDLL</sequence>
<reference evidence="14 15" key="1">
    <citation type="submission" date="2022-04" db="EMBL/GenBank/DDBJ databases">
        <title>Positive selection, recombination, and allopatry shape intraspecific diversity of widespread and dominant cyanobacteria.</title>
        <authorList>
            <person name="Wei J."/>
            <person name="Shu W."/>
            <person name="Hu C."/>
        </authorList>
    </citation>
    <scope>NUCLEOTIDE SEQUENCE [LARGE SCALE GENOMIC DNA]</scope>
    <source>
        <strain evidence="14 15">GB2-A4</strain>
    </source>
</reference>
<feature type="region of interest" description="Disordered" evidence="9">
    <location>
        <begin position="56"/>
        <end position="77"/>
    </location>
</feature>
<feature type="domain" description="Histidine kinase" evidence="10">
    <location>
        <begin position="943"/>
        <end position="1161"/>
    </location>
</feature>
<protein>
    <recommendedName>
        <fullName evidence="2">histidine kinase</fullName>
        <ecNumber evidence="2">2.7.13.3</ecNumber>
    </recommendedName>
</protein>
<dbReference type="Pfam" id="PF08448">
    <property type="entry name" value="PAS_4"/>
    <property type="match status" value="2"/>
</dbReference>
<feature type="domain" description="PAC" evidence="13">
    <location>
        <begin position="693"/>
        <end position="745"/>
    </location>
</feature>
<dbReference type="Pfam" id="PF08447">
    <property type="entry name" value="PAS_3"/>
    <property type="match status" value="1"/>
</dbReference>
<dbReference type="InterPro" id="IPR011006">
    <property type="entry name" value="CheY-like_superfamily"/>
</dbReference>
<dbReference type="InterPro" id="IPR013656">
    <property type="entry name" value="PAS_4"/>
</dbReference>
<evidence type="ECO:0000256" key="4">
    <source>
        <dbReference type="ARBA" id="ARBA00022679"/>
    </source>
</evidence>
<evidence type="ECO:0000313" key="15">
    <source>
        <dbReference type="Proteomes" id="UP001464891"/>
    </source>
</evidence>
<evidence type="ECO:0000313" key="14">
    <source>
        <dbReference type="EMBL" id="MEP0820279.1"/>
    </source>
</evidence>
<evidence type="ECO:0000256" key="8">
    <source>
        <dbReference type="SAM" id="Coils"/>
    </source>
</evidence>
<accession>A0ABV0JF69</accession>
<dbReference type="Gene3D" id="1.10.287.130">
    <property type="match status" value="1"/>
</dbReference>
<evidence type="ECO:0000259" key="10">
    <source>
        <dbReference type="PROSITE" id="PS50109"/>
    </source>
</evidence>
<dbReference type="SMART" id="SM00065">
    <property type="entry name" value="GAF"/>
    <property type="match status" value="2"/>
</dbReference>
<evidence type="ECO:0000259" key="12">
    <source>
        <dbReference type="PROSITE" id="PS50112"/>
    </source>
</evidence>
<dbReference type="Pfam" id="PF00072">
    <property type="entry name" value="Response_reg"/>
    <property type="match status" value="1"/>
</dbReference>
<evidence type="ECO:0000256" key="2">
    <source>
        <dbReference type="ARBA" id="ARBA00012438"/>
    </source>
</evidence>
<dbReference type="PROSITE" id="PS50110">
    <property type="entry name" value="RESPONSE_REGULATORY"/>
    <property type="match status" value="1"/>
</dbReference>
<dbReference type="SMART" id="SM00387">
    <property type="entry name" value="HATPase_c"/>
    <property type="match status" value="1"/>
</dbReference>
<evidence type="ECO:0000256" key="3">
    <source>
        <dbReference type="ARBA" id="ARBA00022553"/>
    </source>
</evidence>
<gene>
    <name evidence="14" type="ORF">NC998_24580</name>
</gene>
<dbReference type="Pfam" id="PF01590">
    <property type="entry name" value="GAF"/>
    <property type="match status" value="1"/>
</dbReference>
<dbReference type="InterPro" id="IPR000014">
    <property type="entry name" value="PAS"/>
</dbReference>
<dbReference type="Proteomes" id="UP001464891">
    <property type="component" value="Unassembled WGS sequence"/>
</dbReference>
<dbReference type="SMART" id="SM00388">
    <property type="entry name" value="HisKA"/>
    <property type="match status" value="1"/>
</dbReference>
<dbReference type="InterPro" id="IPR035965">
    <property type="entry name" value="PAS-like_dom_sf"/>
</dbReference>
<dbReference type="InterPro" id="IPR029016">
    <property type="entry name" value="GAF-like_dom_sf"/>
</dbReference>
<dbReference type="InterPro" id="IPR013655">
    <property type="entry name" value="PAS_fold_3"/>
</dbReference>
<evidence type="ECO:0000256" key="9">
    <source>
        <dbReference type="SAM" id="MobiDB-lite"/>
    </source>
</evidence>
<keyword evidence="15" id="KW-1185">Reference proteome</keyword>
<dbReference type="PANTHER" id="PTHR43547:SF2">
    <property type="entry name" value="HYBRID SIGNAL TRANSDUCTION HISTIDINE KINASE C"/>
    <property type="match status" value="1"/>
</dbReference>
<dbReference type="SUPFAM" id="SSF55874">
    <property type="entry name" value="ATPase domain of HSP90 chaperone/DNA topoisomerase II/histidine kinase"/>
    <property type="match status" value="1"/>
</dbReference>
<dbReference type="InterPro" id="IPR003594">
    <property type="entry name" value="HATPase_dom"/>
</dbReference>
<dbReference type="SUPFAM" id="SSF52172">
    <property type="entry name" value="CheY-like"/>
    <property type="match status" value="1"/>
</dbReference>
<dbReference type="PANTHER" id="PTHR43547">
    <property type="entry name" value="TWO-COMPONENT HISTIDINE KINASE"/>
    <property type="match status" value="1"/>
</dbReference>
<dbReference type="PRINTS" id="PR00344">
    <property type="entry name" value="BCTRLSENSOR"/>
</dbReference>
<dbReference type="InterPro" id="IPR005467">
    <property type="entry name" value="His_kinase_dom"/>
</dbReference>
<dbReference type="Gene3D" id="3.30.450.20">
    <property type="entry name" value="PAS domain"/>
    <property type="match status" value="4"/>
</dbReference>
<dbReference type="SMART" id="SM00086">
    <property type="entry name" value="PAC"/>
    <property type="match status" value="1"/>
</dbReference>
<dbReference type="RefSeq" id="WP_190443376.1">
    <property type="nucleotide sequence ID" value="NZ_JAMPKM010000024.1"/>
</dbReference>
<evidence type="ECO:0000256" key="6">
    <source>
        <dbReference type="ARBA" id="ARBA00023012"/>
    </source>
</evidence>
<keyword evidence="3 7" id="KW-0597">Phosphoprotein</keyword>
<dbReference type="SUPFAM" id="SSF47384">
    <property type="entry name" value="Homodimeric domain of signal transducing histidine kinase"/>
    <property type="match status" value="1"/>
</dbReference>
<dbReference type="InterPro" id="IPR036890">
    <property type="entry name" value="HATPase_C_sf"/>
</dbReference>
<feature type="coiled-coil region" evidence="8">
    <location>
        <begin position="903"/>
        <end position="936"/>
    </location>
</feature>
<dbReference type="CDD" id="cd00130">
    <property type="entry name" value="PAS"/>
    <property type="match status" value="3"/>
</dbReference>
<dbReference type="PROSITE" id="PS50112">
    <property type="entry name" value="PAS"/>
    <property type="match status" value="3"/>
</dbReference>
<dbReference type="SMART" id="SM00091">
    <property type="entry name" value="PAS"/>
    <property type="match status" value="4"/>
</dbReference>
<evidence type="ECO:0000259" key="11">
    <source>
        <dbReference type="PROSITE" id="PS50110"/>
    </source>
</evidence>
<comment type="catalytic activity">
    <reaction evidence="1">
        <text>ATP + protein L-histidine = ADP + protein N-phospho-L-histidine.</text>
        <dbReference type="EC" id="2.7.13.3"/>
    </reaction>
</comment>
<dbReference type="SUPFAM" id="SSF55781">
    <property type="entry name" value="GAF domain-like"/>
    <property type="match status" value="2"/>
</dbReference>
<dbReference type="InterPro" id="IPR003018">
    <property type="entry name" value="GAF"/>
</dbReference>
<keyword evidence="8" id="KW-0175">Coiled coil</keyword>
<dbReference type="Gene3D" id="3.30.450.40">
    <property type="match status" value="2"/>
</dbReference>
<evidence type="ECO:0000259" key="13">
    <source>
        <dbReference type="PROSITE" id="PS50113"/>
    </source>
</evidence>
<dbReference type="EMBL" id="JAMPKM010000024">
    <property type="protein sequence ID" value="MEP0820279.1"/>
    <property type="molecule type" value="Genomic_DNA"/>
</dbReference>
<dbReference type="InterPro" id="IPR001789">
    <property type="entry name" value="Sig_transdc_resp-reg_receiver"/>
</dbReference>
<dbReference type="CDD" id="cd16922">
    <property type="entry name" value="HATPase_EvgS-ArcB-TorS-like"/>
    <property type="match status" value="1"/>
</dbReference>
<evidence type="ECO:0000256" key="1">
    <source>
        <dbReference type="ARBA" id="ARBA00000085"/>
    </source>
</evidence>
<feature type="domain" description="Response regulatory" evidence="11">
    <location>
        <begin position="1184"/>
        <end position="1302"/>
    </location>
</feature>
<keyword evidence="5" id="KW-0418">Kinase</keyword>
<dbReference type="NCBIfam" id="TIGR00229">
    <property type="entry name" value="sensory_box"/>
    <property type="match status" value="4"/>
</dbReference>
<dbReference type="Pfam" id="PF02518">
    <property type="entry name" value="HATPase_c"/>
    <property type="match status" value="1"/>
</dbReference>
<dbReference type="EC" id="2.7.13.3" evidence="2"/>
<dbReference type="InterPro" id="IPR004358">
    <property type="entry name" value="Sig_transdc_His_kin-like_C"/>
</dbReference>
<dbReference type="Gene3D" id="3.40.50.2300">
    <property type="match status" value="1"/>
</dbReference>
<comment type="caution">
    <text evidence="14">The sequence shown here is derived from an EMBL/GenBank/DDBJ whole genome shotgun (WGS) entry which is preliminary data.</text>
</comment>
<feature type="domain" description="PAS" evidence="12">
    <location>
        <begin position="503"/>
        <end position="549"/>
    </location>
</feature>
<dbReference type="InterPro" id="IPR036097">
    <property type="entry name" value="HisK_dim/P_sf"/>
</dbReference>
<feature type="compositionally biased region" description="Polar residues" evidence="9">
    <location>
        <begin position="58"/>
        <end position="77"/>
    </location>
</feature>
<feature type="modified residue" description="4-aspartylphosphate" evidence="7">
    <location>
        <position position="1233"/>
    </location>
</feature>
<dbReference type="Pfam" id="PF13188">
    <property type="entry name" value="PAS_8"/>
    <property type="match status" value="1"/>
</dbReference>
<dbReference type="CDD" id="cd17580">
    <property type="entry name" value="REC_2_DhkD-like"/>
    <property type="match status" value="1"/>
</dbReference>
<dbReference type="Pfam" id="PF00512">
    <property type="entry name" value="HisKA"/>
    <property type="match status" value="1"/>
</dbReference>
<keyword evidence="4" id="KW-0808">Transferase</keyword>
<dbReference type="PROSITE" id="PS50109">
    <property type="entry name" value="HIS_KIN"/>
    <property type="match status" value="1"/>
</dbReference>